<keyword evidence="2 4" id="KW-0808">Transferase</keyword>
<dbReference type="EMBL" id="BAUU01000040">
    <property type="protein sequence ID" value="GAE32562.1"/>
    <property type="molecule type" value="Genomic_DNA"/>
</dbReference>
<proteinExistence type="inferred from homology"/>
<reference evidence="6" key="1">
    <citation type="journal article" date="2014" name="Genome Announc.">
        <title>Draft Genome Sequences of Three Alkaliphilic Bacillus Strains, Bacillus wakoensis JCM 9140T, Bacillus akibai JCM 9157T, and Bacillus hemicellulosilyticus JCM 9152T.</title>
        <authorList>
            <person name="Yuki M."/>
            <person name="Oshima K."/>
            <person name="Suda W."/>
            <person name="Oshida Y."/>
            <person name="Kitamura K."/>
            <person name="Iida T."/>
            <person name="Hattori M."/>
            <person name="Ohkuma M."/>
        </authorList>
    </citation>
    <scope>NUCLEOTIDE SEQUENCE [LARGE SCALE GENOMIC DNA]</scope>
    <source>
        <strain evidence="6">JCM 9152</strain>
    </source>
</reference>
<dbReference type="PANTHER" id="PTHR10434">
    <property type="entry name" value="1-ACYL-SN-GLYCEROL-3-PHOSPHATE ACYLTRANSFERASE"/>
    <property type="match status" value="1"/>
</dbReference>
<dbReference type="SMART" id="SM00563">
    <property type="entry name" value="PlsC"/>
    <property type="match status" value="1"/>
</dbReference>
<keyword evidence="3 4" id="KW-0012">Acyltransferase</keyword>
<evidence type="ECO:0000256" key="3">
    <source>
        <dbReference type="ARBA" id="ARBA00023315"/>
    </source>
</evidence>
<dbReference type="Pfam" id="PF01553">
    <property type="entry name" value="Acyltransferase"/>
    <property type="match status" value="1"/>
</dbReference>
<organism evidence="6 7">
    <name type="scientific">Halalkalibacter hemicellulosilyticusJCM 9152</name>
    <dbReference type="NCBI Taxonomy" id="1236971"/>
    <lineage>
        <taxon>Bacteria</taxon>
        <taxon>Bacillati</taxon>
        <taxon>Bacillota</taxon>
        <taxon>Bacilli</taxon>
        <taxon>Bacillales</taxon>
        <taxon>Bacillaceae</taxon>
        <taxon>Halalkalibacter</taxon>
    </lineage>
</organism>
<dbReference type="PANTHER" id="PTHR10434:SF40">
    <property type="entry name" value="1-ACYL-SN-GLYCEROL-3-PHOSPHATE ACYLTRANSFERASE"/>
    <property type="match status" value="1"/>
</dbReference>
<dbReference type="AlphaFoldDB" id="W4QKY6"/>
<dbReference type="SUPFAM" id="SSF69593">
    <property type="entry name" value="Glycerol-3-phosphate (1)-acyltransferase"/>
    <property type="match status" value="1"/>
</dbReference>
<dbReference type="GO" id="GO:0006654">
    <property type="term" value="P:phosphatidic acid biosynthetic process"/>
    <property type="evidence" value="ECO:0007669"/>
    <property type="project" value="TreeGrafter"/>
</dbReference>
<sequence length="197" mass="22164">MYRFGRSLMKIILVVFGGGIRTINRNHLAKKHNGYVVVCTHKTWIDVVALGIAMKPTPLYYMAKKELFKSKFTNWLFTSLHAFPVDRENPGPSTLKIPQKLIKKGKVVGIFPSGTRSVENTGLKRGAFVIAKRAGVPIVPAVYNGPTSLKGLFKREKITVVFGEPINLEDYQAKEDAQVVLQHIQDTFLQLEKIVER</sequence>
<dbReference type="GO" id="GO:0003841">
    <property type="term" value="F:1-acylglycerol-3-phosphate O-acyltransferase activity"/>
    <property type="evidence" value="ECO:0007669"/>
    <property type="project" value="UniProtKB-UniRule"/>
</dbReference>
<keyword evidence="7" id="KW-1185">Reference proteome</keyword>
<accession>W4QKY6</accession>
<dbReference type="NCBIfam" id="TIGR00530">
    <property type="entry name" value="AGP_acyltrn"/>
    <property type="match status" value="1"/>
</dbReference>
<comment type="catalytic activity">
    <reaction evidence="4">
        <text>a 1-acyl-sn-glycero-3-phosphate + an acyl-CoA = a 1,2-diacyl-sn-glycero-3-phosphate + CoA</text>
        <dbReference type="Rhea" id="RHEA:19709"/>
        <dbReference type="ChEBI" id="CHEBI:57287"/>
        <dbReference type="ChEBI" id="CHEBI:57970"/>
        <dbReference type="ChEBI" id="CHEBI:58342"/>
        <dbReference type="ChEBI" id="CHEBI:58608"/>
        <dbReference type="EC" id="2.3.1.51"/>
    </reaction>
</comment>
<evidence type="ECO:0000256" key="1">
    <source>
        <dbReference type="ARBA" id="ARBA00008655"/>
    </source>
</evidence>
<keyword evidence="4" id="KW-0443">Lipid metabolism</keyword>
<dbReference type="InterPro" id="IPR004552">
    <property type="entry name" value="AGP_acyltrans"/>
</dbReference>
<evidence type="ECO:0000256" key="4">
    <source>
        <dbReference type="RuleBase" id="RU361267"/>
    </source>
</evidence>
<dbReference type="EC" id="2.3.1.51" evidence="4"/>
<dbReference type="STRING" id="1236971.JCM9152_4099"/>
<comment type="similarity">
    <text evidence="1 4">Belongs to the 1-acyl-sn-glycerol-3-phosphate acyltransferase family.</text>
</comment>
<keyword evidence="4" id="KW-1208">Phospholipid metabolism</keyword>
<name>W4QKY6_9BACI</name>
<feature type="domain" description="Phospholipid/glycerol acyltransferase" evidence="5">
    <location>
        <begin position="35"/>
        <end position="146"/>
    </location>
</feature>
<protein>
    <recommendedName>
        <fullName evidence="4">1-acyl-sn-glycerol-3-phosphate acyltransferase</fullName>
        <ecNumber evidence="4">2.3.1.51</ecNumber>
    </recommendedName>
</protein>
<keyword evidence="4" id="KW-0444">Lipid biosynthesis</keyword>
<comment type="caution">
    <text evidence="6">The sequence shown here is derived from an EMBL/GenBank/DDBJ whole genome shotgun (WGS) entry which is preliminary data.</text>
</comment>
<evidence type="ECO:0000256" key="2">
    <source>
        <dbReference type="ARBA" id="ARBA00022679"/>
    </source>
</evidence>
<keyword evidence="4" id="KW-0594">Phospholipid biosynthesis</keyword>
<evidence type="ECO:0000313" key="7">
    <source>
        <dbReference type="Proteomes" id="UP000018895"/>
    </source>
</evidence>
<dbReference type="GO" id="GO:0016020">
    <property type="term" value="C:membrane"/>
    <property type="evidence" value="ECO:0007669"/>
    <property type="project" value="InterPro"/>
</dbReference>
<dbReference type="Proteomes" id="UP000018895">
    <property type="component" value="Unassembled WGS sequence"/>
</dbReference>
<gene>
    <name evidence="6" type="ORF">JCM9152_4099</name>
</gene>
<evidence type="ECO:0000259" key="5">
    <source>
        <dbReference type="SMART" id="SM00563"/>
    </source>
</evidence>
<dbReference type="InterPro" id="IPR002123">
    <property type="entry name" value="Plipid/glycerol_acylTrfase"/>
</dbReference>
<dbReference type="CDD" id="cd07989">
    <property type="entry name" value="LPLAT_AGPAT-like"/>
    <property type="match status" value="1"/>
</dbReference>
<evidence type="ECO:0000313" key="6">
    <source>
        <dbReference type="EMBL" id="GAE32562.1"/>
    </source>
</evidence>
<comment type="domain">
    <text evidence="4">The HXXXXD motif is essential for acyltransferase activity and may constitute the binding site for the phosphate moiety of the glycerol-3-phosphate.</text>
</comment>